<dbReference type="AlphaFoldDB" id="A0A177YG07"/>
<comment type="caution">
    <text evidence="6">The sequence shown here is derived from an EMBL/GenBank/DDBJ whole genome shotgun (WGS) entry which is preliminary data.</text>
</comment>
<feature type="transmembrane region" description="Helical" evidence="4">
    <location>
        <begin position="105"/>
        <end position="135"/>
    </location>
</feature>
<dbReference type="GO" id="GO:0000155">
    <property type="term" value="F:phosphorelay sensor kinase activity"/>
    <property type="evidence" value="ECO:0007669"/>
    <property type="project" value="InterPro"/>
</dbReference>
<keyword evidence="4" id="KW-0812">Transmembrane</keyword>
<evidence type="ECO:0000313" key="7">
    <source>
        <dbReference type="Proteomes" id="UP000077519"/>
    </source>
</evidence>
<feature type="transmembrane region" description="Helical" evidence="4">
    <location>
        <begin position="24"/>
        <end position="43"/>
    </location>
</feature>
<feature type="transmembrane region" description="Helical" evidence="4">
    <location>
        <begin position="49"/>
        <end position="68"/>
    </location>
</feature>
<gene>
    <name evidence="6" type="ORF">A3K89_03690</name>
</gene>
<dbReference type="InterPro" id="IPR011712">
    <property type="entry name" value="Sig_transdc_His_kin_sub3_dim/P"/>
</dbReference>
<dbReference type="Gene3D" id="3.30.565.10">
    <property type="entry name" value="Histidine kinase-like ATPase, C-terminal domain"/>
    <property type="match status" value="1"/>
</dbReference>
<dbReference type="GO" id="GO:0016020">
    <property type="term" value="C:membrane"/>
    <property type="evidence" value="ECO:0007669"/>
    <property type="project" value="InterPro"/>
</dbReference>
<evidence type="ECO:0000256" key="2">
    <source>
        <dbReference type="ARBA" id="ARBA00022777"/>
    </source>
</evidence>
<keyword evidence="4" id="KW-0472">Membrane</keyword>
<dbReference type="PANTHER" id="PTHR24421:SF63">
    <property type="entry name" value="SENSOR HISTIDINE KINASE DESK"/>
    <property type="match status" value="1"/>
</dbReference>
<sequence length="373" mass="39604">MELRRYLDPRTTWKDTTEVDKVRLYTRQSFISIIVALLVAAVTDTVSRGEWATAVAMAVSATTAVIAIRRMPRLGGTARGDIRWPVALCVAGSVTAGITSSAPALWIWALLITSIPISAMMTLRVAALTAVVVGAGTIATRFGVLGGVIACFVVLAMAASTHLSIWLLRIVSELDASRHAASALSVAEERLRFSRDLHDVVGRALSAIAVKSELAATLSRRGDDRAASQMDEVRDLAHQSMTEARQLARGYRQIDLVAEIDGARSLLNAAGIETDTVGNADTLDPAYTEAAAWVVREGATNVLRHSDASHCRIALSENGVKMTNDRPHAVRSSDGTGLKGLKERLAAVDGTLDVACTADEFTLSAAFPATVAS</sequence>
<organism evidence="6 7">
    <name type="scientific">Rhodococcoides kyotonense</name>
    <dbReference type="NCBI Taxonomy" id="398843"/>
    <lineage>
        <taxon>Bacteria</taxon>
        <taxon>Bacillati</taxon>
        <taxon>Actinomycetota</taxon>
        <taxon>Actinomycetes</taxon>
        <taxon>Mycobacteriales</taxon>
        <taxon>Nocardiaceae</taxon>
        <taxon>Rhodococcoides</taxon>
    </lineage>
</organism>
<feature type="transmembrane region" description="Helical" evidence="4">
    <location>
        <begin position="142"/>
        <end position="168"/>
    </location>
</feature>
<protein>
    <submittedName>
        <fullName evidence="6">Histidine kinase</fullName>
    </submittedName>
</protein>
<proteinExistence type="predicted"/>
<keyword evidence="7" id="KW-1185">Reference proteome</keyword>
<evidence type="ECO:0000256" key="4">
    <source>
        <dbReference type="SAM" id="Phobius"/>
    </source>
</evidence>
<evidence type="ECO:0000259" key="5">
    <source>
        <dbReference type="Pfam" id="PF07730"/>
    </source>
</evidence>
<dbReference type="Proteomes" id="UP000077519">
    <property type="component" value="Unassembled WGS sequence"/>
</dbReference>
<accession>A0A177YG07</accession>
<dbReference type="InterPro" id="IPR050482">
    <property type="entry name" value="Sensor_HK_TwoCompSys"/>
</dbReference>
<dbReference type="Gene3D" id="1.20.5.1930">
    <property type="match status" value="1"/>
</dbReference>
<evidence type="ECO:0000256" key="1">
    <source>
        <dbReference type="ARBA" id="ARBA00022679"/>
    </source>
</evidence>
<evidence type="ECO:0000313" key="6">
    <source>
        <dbReference type="EMBL" id="OAK54484.1"/>
    </source>
</evidence>
<keyword evidence="1" id="KW-0808">Transferase</keyword>
<name>A0A177YG07_9NOCA</name>
<dbReference type="InterPro" id="IPR036890">
    <property type="entry name" value="HATPase_C_sf"/>
</dbReference>
<keyword evidence="2 6" id="KW-0418">Kinase</keyword>
<reference evidence="6 7" key="1">
    <citation type="submission" date="2016-03" db="EMBL/GenBank/DDBJ databases">
        <title>Genome sequence of Rhodococcus kyotonensis KB10.</title>
        <authorList>
            <person name="Jeong H."/>
            <person name="Hong C.E."/>
            <person name="Jo S.H."/>
            <person name="Park J.M."/>
        </authorList>
    </citation>
    <scope>NUCLEOTIDE SEQUENCE [LARGE SCALE GENOMIC DNA]</scope>
    <source>
        <strain evidence="6 7">KB10</strain>
    </source>
</reference>
<keyword evidence="3" id="KW-0902">Two-component regulatory system</keyword>
<dbReference type="EMBL" id="LVHI01000012">
    <property type="protein sequence ID" value="OAK54484.1"/>
    <property type="molecule type" value="Genomic_DNA"/>
</dbReference>
<feature type="domain" description="Signal transduction histidine kinase subgroup 3 dimerisation and phosphoacceptor" evidence="5">
    <location>
        <begin position="189"/>
        <end position="254"/>
    </location>
</feature>
<evidence type="ECO:0000256" key="3">
    <source>
        <dbReference type="ARBA" id="ARBA00023012"/>
    </source>
</evidence>
<keyword evidence="4" id="KW-1133">Transmembrane helix</keyword>
<dbReference type="Pfam" id="PF07730">
    <property type="entry name" value="HisKA_3"/>
    <property type="match status" value="1"/>
</dbReference>
<dbReference type="PANTHER" id="PTHR24421">
    <property type="entry name" value="NITRATE/NITRITE SENSOR PROTEIN NARX-RELATED"/>
    <property type="match status" value="1"/>
</dbReference>
<dbReference type="CDD" id="cd16917">
    <property type="entry name" value="HATPase_UhpB-NarQ-NarX-like"/>
    <property type="match status" value="1"/>
</dbReference>
<dbReference type="RefSeq" id="WP_068424742.1">
    <property type="nucleotide sequence ID" value="NZ_LVHI01000012.1"/>
</dbReference>
<dbReference type="GO" id="GO:0046983">
    <property type="term" value="F:protein dimerization activity"/>
    <property type="evidence" value="ECO:0007669"/>
    <property type="project" value="InterPro"/>
</dbReference>
<feature type="transmembrane region" description="Helical" evidence="4">
    <location>
        <begin position="80"/>
        <end position="99"/>
    </location>
</feature>